<evidence type="ECO:0000313" key="4">
    <source>
        <dbReference type="EMBL" id="HJC25016.1"/>
    </source>
</evidence>
<dbReference type="Proteomes" id="UP000823891">
    <property type="component" value="Unassembled WGS sequence"/>
</dbReference>
<protein>
    <submittedName>
        <fullName evidence="4">YcxB family protein</fullName>
    </submittedName>
</protein>
<reference evidence="4" key="2">
    <citation type="submission" date="2021-04" db="EMBL/GenBank/DDBJ databases">
        <authorList>
            <person name="Gilroy R."/>
        </authorList>
    </citation>
    <scope>NUCLEOTIDE SEQUENCE</scope>
    <source>
        <strain evidence="4">USAMLcec2-132</strain>
    </source>
</reference>
<organism evidence="4 5">
    <name type="scientific">Candidatus Eisenbergiella merdavium</name>
    <dbReference type="NCBI Taxonomy" id="2838551"/>
    <lineage>
        <taxon>Bacteria</taxon>
        <taxon>Bacillati</taxon>
        <taxon>Bacillota</taxon>
        <taxon>Clostridia</taxon>
        <taxon>Lachnospirales</taxon>
        <taxon>Lachnospiraceae</taxon>
        <taxon>Eisenbergiella</taxon>
    </lineage>
</organism>
<evidence type="ECO:0000313" key="5">
    <source>
        <dbReference type="Proteomes" id="UP000823891"/>
    </source>
</evidence>
<reference evidence="4" key="1">
    <citation type="journal article" date="2021" name="PeerJ">
        <title>Extensive microbial diversity within the chicken gut microbiome revealed by metagenomics and culture.</title>
        <authorList>
            <person name="Gilroy R."/>
            <person name="Ravi A."/>
            <person name="Getino M."/>
            <person name="Pursley I."/>
            <person name="Horton D.L."/>
            <person name="Alikhan N.F."/>
            <person name="Baker D."/>
            <person name="Gharbi K."/>
            <person name="Hall N."/>
            <person name="Watson M."/>
            <person name="Adriaenssens E.M."/>
            <person name="Foster-Nyarko E."/>
            <person name="Jarju S."/>
            <person name="Secka A."/>
            <person name="Antonio M."/>
            <person name="Oren A."/>
            <person name="Chaudhuri R.R."/>
            <person name="La Ragione R."/>
            <person name="Hildebrand F."/>
            <person name="Pallen M.J."/>
        </authorList>
    </citation>
    <scope>NUCLEOTIDE SEQUENCE</scope>
    <source>
        <strain evidence="4">USAMLcec2-132</strain>
    </source>
</reference>
<keyword evidence="2" id="KW-0812">Transmembrane</keyword>
<proteinExistence type="predicted"/>
<feature type="region of interest" description="Disordered" evidence="1">
    <location>
        <begin position="1"/>
        <end position="75"/>
    </location>
</feature>
<name>A0A9D2NGD5_9FIRM</name>
<sequence>MQEKELEMAEAGEITVHGEESLTEGVLTEEAVQELPEAETEAGEEGSESDSRETGEAGTENEEAPDPSLTPYAGSGRKIRISGPLLYENSFTITEELYQEFLKASMGRYRKLYYIVGGVSLALGLFSFLGGAGPSALLFFVITALCIFLPANTYRSAKKKKYAQQVAQNGGKPLERRVMFYMSGLEIYSNSGAHSVFRYGDITKIIHSKSMYLLVIKKMSLLVLKDSFTKGTLEEWKTFMNKKGLWKVK</sequence>
<feature type="domain" description="YcxB-like C-terminal" evidence="3">
    <location>
        <begin position="180"/>
        <end position="240"/>
    </location>
</feature>
<gene>
    <name evidence="4" type="ORF">H9761_15155</name>
</gene>
<evidence type="ECO:0000256" key="2">
    <source>
        <dbReference type="SAM" id="Phobius"/>
    </source>
</evidence>
<keyword evidence="2" id="KW-1133">Transmembrane helix</keyword>
<feature type="transmembrane region" description="Helical" evidence="2">
    <location>
        <begin position="112"/>
        <end position="130"/>
    </location>
</feature>
<feature type="transmembrane region" description="Helical" evidence="2">
    <location>
        <begin position="136"/>
        <end position="154"/>
    </location>
</feature>
<dbReference type="AlphaFoldDB" id="A0A9D2NGD5"/>
<comment type="caution">
    <text evidence="4">The sequence shown here is derived from an EMBL/GenBank/DDBJ whole genome shotgun (WGS) entry which is preliminary data.</text>
</comment>
<evidence type="ECO:0000256" key="1">
    <source>
        <dbReference type="SAM" id="MobiDB-lite"/>
    </source>
</evidence>
<dbReference type="Pfam" id="PF14317">
    <property type="entry name" value="YcxB"/>
    <property type="match status" value="1"/>
</dbReference>
<dbReference type="EMBL" id="DWWS01000052">
    <property type="protein sequence ID" value="HJC25016.1"/>
    <property type="molecule type" value="Genomic_DNA"/>
</dbReference>
<evidence type="ECO:0000259" key="3">
    <source>
        <dbReference type="Pfam" id="PF14317"/>
    </source>
</evidence>
<dbReference type="InterPro" id="IPR025588">
    <property type="entry name" value="YcxB-like_C"/>
</dbReference>
<accession>A0A9D2NGD5</accession>
<keyword evidence="2" id="KW-0472">Membrane</keyword>
<feature type="compositionally biased region" description="Acidic residues" evidence="1">
    <location>
        <begin position="36"/>
        <end position="48"/>
    </location>
</feature>